<dbReference type="GO" id="GO:0052621">
    <property type="term" value="F:diguanylate cyclase activity"/>
    <property type="evidence" value="ECO:0007669"/>
    <property type="project" value="UniProtKB-EC"/>
</dbReference>
<name>A0A6J4DY32_9PSED</name>
<keyword evidence="5" id="KW-0472">Membrane</keyword>
<feature type="transmembrane region" description="Helical" evidence="5">
    <location>
        <begin position="21"/>
        <end position="41"/>
    </location>
</feature>
<dbReference type="InterPro" id="IPR054327">
    <property type="entry name" value="His-kinase-like_sensor"/>
</dbReference>
<evidence type="ECO:0000313" key="7">
    <source>
        <dbReference type="EMBL" id="BCG22068.1"/>
    </source>
</evidence>
<proteinExistence type="predicted"/>
<dbReference type="AlphaFoldDB" id="A0A6J4DY32"/>
<dbReference type="InterPro" id="IPR000160">
    <property type="entry name" value="GGDEF_dom"/>
</dbReference>
<dbReference type="GO" id="GO:1902201">
    <property type="term" value="P:negative regulation of bacterial-type flagellum-dependent cell motility"/>
    <property type="evidence" value="ECO:0007669"/>
    <property type="project" value="TreeGrafter"/>
</dbReference>
<comment type="cofactor">
    <cofactor evidence="1">
        <name>Mg(2+)</name>
        <dbReference type="ChEBI" id="CHEBI:18420"/>
    </cofactor>
</comment>
<comment type="subcellular location">
    <subcellularLocation>
        <location evidence="2">Cell inner membrane</location>
    </subcellularLocation>
</comment>
<reference evidence="7 8" key="1">
    <citation type="submission" date="2020-05" db="EMBL/GenBank/DDBJ databases">
        <title>Characterization of novel class B3 metallo-beta-lactamase from novel Pseudomonas species.</title>
        <authorList>
            <person name="Yamada K."/>
            <person name="Aoki K."/>
            <person name="Ishii Y."/>
        </authorList>
    </citation>
    <scope>NUCLEOTIDE SEQUENCE [LARGE SCALE GENOMIC DNA]</scope>
    <source>
        <strain evidence="7 8">TUM18999</strain>
    </source>
</reference>
<dbReference type="InterPro" id="IPR043128">
    <property type="entry name" value="Rev_trsase/Diguanyl_cyclase"/>
</dbReference>
<dbReference type="Gene3D" id="3.30.70.270">
    <property type="match status" value="1"/>
</dbReference>
<evidence type="ECO:0000259" key="6">
    <source>
        <dbReference type="PROSITE" id="PS50887"/>
    </source>
</evidence>
<evidence type="ECO:0000256" key="5">
    <source>
        <dbReference type="SAM" id="Phobius"/>
    </source>
</evidence>
<evidence type="ECO:0000256" key="2">
    <source>
        <dbReference type="ARBA" id="ARBA00004533"/>
    </source>
</evidence>
<dbReference type="SUPFAM" id="SSF55073">
    <property type="entry name" value="Nucleotide cyclase"/>
    <property type="match status" value="1"/>
</dbReference>
<dbReference type="RefSeq" id="WP_173180427.1">
    <property type="nucleotide sequence ID" value="NZ_AP023189.1"/>
</dbReference>
<dbReference type="CDD" id="cd12915">
    <property type="entry name" value="PDC2_DGC_like"/>
    <property type="match status" value="1"/>
</dbReference>
<dbReference type="PANTHER" id="PTHR45138">
    <property type="entry name" value="REGULATORY COMPONENTS OF SENSORY TRANSDUCTION SYSTEM"/>
    <property type="match status" value="1"/>
</dbReference>
<dbReference type="Proteomes" id="UP000509383">
    <property type="component" value="Chromosome"/>
</dbReference>
<feature type="domain" description="GGDEF" evidence="6">
    <location>
        <begin position="361"/>
        <end position="499"/>
    </location>
</feature>
<accession>A0A6J4DY32</accession>
<dbReference type="EC" id="2.7.7.65" evidence="3"/>
<dbReference type="FunFam" id="3.30.70.270:FF:000001">
    <property type="entry name" value="Diguanylate cyclase domain protein"/>
    <property type="match status" value="1"/>
</dbReference>
<evidence type="ECO:0000313" key="8">
    <source>
        <dbReference type="Proteomes" id="UP000509383"/>
    </source>
</evidence>
<dbReference type="Gene3D" id="3.30.450.20">
    <property type="entry name" value="PAS domain"/>
    <property type="match status" value="2"/>
</dbReference>
<keyword evidence="5" id="KW-0812">Transmembrane</keyword>
<dbReference type="SMART" id="SM00267">
    <property type="entry name" value="GGDEF"/>
    <property type="match status" value="1"/>
</dbReference>
<evidence type="ECO:0000256" key="3">
    <source>
        <dbReference type="ARBA" id="ARBA00012528"/>
    </source>
</evidence>
<dbReference type="EMBL" id="AP023189">
    <property type="protein sequence ID" value="BCG22068.1"/>
    <property type="molecule type" value="Genomic_DNA"/>
</dbReference>
<dbReference type="InterPro" id="IPR050469">
    <property type="entry name" value="Diguanylate_Cyclase"/>
</dbReference>
<feature type="transmembrane region" description="Helical" evidence="5">
    <location>
        <begin position="288"/>
        <end position="313"/>
    </location>
</feature>
<protein>
    <recommendedName>
        <fullName evidence="3">diguanylate cyclase</fullName>
        <ecNumber evidence="3">2.7.7.65</ecNumber>
    </recommendedName>
</protein>
<organism evidence="7 8">
    <name type="scientific">Pseudomonas tohonis</name>
    <dbReference type="NCBI Taxonomy" id="2725477"/>
    <lineage>
        <taxon>Bacteria</taxon>
        <taxon>Pseudomonadati</taxon>
        <taxon>Pseudomonadota</taxon>
        <taxon>Gammaproteobacteria</taxon>
        <taxon>Pseudomonadales</taxon>
        <taxon>Pseudomonadaceae</taxon>
        <taxon>Pseudomonas</taxon>
    </lineage>
</organism>
<evidence type="ECO:0000256" key="4">
    <source>
        <dbReference type="ARBA" id="ARBA00034247"/>
    </source>
</evidence>
<gene>
    <name evidence="7" type="ORF">TUM18999_02590</name>
</gene>
<dbReference type="NCBIfam" id="TIGR00254">
    <property type="entry name" value="GGDEF"/>
    <property type="match status" value="1"/>
</dbReference>
<dbReference type="PANTHER" id="PTHR45138:SF9">
    <property type="entry name" value="DIGUANYLATE CYCLASE DGCM-RELATED"/>
    <property type="match status" value="1"/>
</dbReference>
<dbReference type="Pfam" id="PF00990">
    <property type="entry name" value="GGDEF"/>
    <property type="match status" value="1"/>
</dbReference>
<dbReference type="InterPro" id="IPR029787">
    <property type="entry name" value="Nucleotide_cyclase"/>
</dbReference>
<evidence type="ECO:0000256" key="1">
    <source>
        <dbReference type="ARBA" id="ARBA00001946"/>
    </source>
</evidence>
<dbReference type="CDD" id="cd01949">
    <property type="entry name" value="GGDEF"/>
    <property type="match status" value="1"/>
</dbReference>
<dbReference type="GO" id="GO:0005886">
    <property type="term" value="C:plasma membrane"/>
    <property type="evidence" value="ECO:0007669"/>
    <property type="project" value="UniProtKB-SubCell"/>
</dbReference>
<dbReference type="KEGG" id="ptw:TUM18999_02590"/>
<dbReference type="PROSITE" id="PS50887">
    <property type="entry name" value="GGDEF"/>
    <property type="match status" value="1"/>
</dbReference>
<dbReference type="Pfam" id="PF22588">
    <property type="entry name" value="dCache_1_like"/>
    <property type="match status" value="1"/>
</dbReference>
<dbReference type="GO" id="GO:0043709">
    <property type="term" value="P:cell adhesion involved in single-species biofilm formation"/>
    <property type="evidence" value="ECO:0007669"/>
    <property type="project" value="TreeGrafter"/>
</dbReference>
<dbReference type="CDD" id="cd12914">
    <property type="entry name" value="PDC1_DGC_like"/>
    <property type="match status" value="1"/>
</dbReference>
<sequence>MTTANHPPRHLENLRQLSVGLLCAGFLVVVITQFVQLWHAYKNYVREAEYNVSNLTNALEGMVQDTVRQADVVLLGVVDRAEWGDFNIADSSQIKRLLRRQISSLPQVHGIFIYDHAGNWVVTDKESIPPNANNSDRDYFVYHQTHDDRHVRVGSAIISRSTGDLVIPVSRRINNPDGTFAGVALITLKVDYFTKYFQRFSIGDDGNITLAYNDGTIMARRPEVAGAIGSSIYNGVIFSQLLPKSPMGTALFKSTVDGVERVYSYNAFPELPIVAIAGVDLKTILRPWWAQVIASSIVSAAIFMGLLVFFAALRREINRSLAVELELERVSLQDPLTGLSNRRNFNQTLRQEMNRVARSNQPLALLMLDIDYFKRFNDEYGHVEGDRCIQAIARALAESARRQEDLAARYGGEELVMLLPGCGPAEAEQVAERVRERIWNLEIAHRGNPAGRVTVSVGFHTVDAQSIQGEDEAGFIQKADGALYRAKNGGRNQVSGYQE</sequence>
<keyword evidence="5" id="KW-1133">Transmembrane helix</keyword>
<comment type="catalytic activity">
    <reaction evidence="4">
        <text>2 GTP = 3',3'-c-di-GMP + 2 diphosphate</text>
        <dbReference type="Rhea" id="RHEA:24898"/>
        <dbReference type="ChEBI" id="CHEBI:33019"/>
        <dbReference type="ChEBI" id="CHEBI:37565"/>
        <dbReference type="ChEBI" id="CHEBI:58805"/>
        <dbReference type="EC" id="2.7.7.65"/>
    </reaction>
</comment>